<dbReference type="Gene3D" id="3.40.50.300">
    <property type="entry name" value="P-loop containing nucleotide triphosphate hydrolases"/>
    <property type="match status" value="1"/>
</dbReference>
<dbReference type="InterPro" id="IPR033732">
    <property type="entry name" value="ATP_synth_F1_a_nt-bd_dom"/>
</dbReference>
<dbReference type="AlphaFoldDB" id="Q9AHX2"/>
<dbReference type="GO" id="GO:0005524">
    <property type="term" value="F:ATP binding"/>
    <property type="evidence" value="ECO:0007669"/>
    <property type="project" value="UniProtKB-UniRule"/>
</dbReference>
<comment type="catalytic activity">
    <reaction evidence="15">
        <text>ATP + H2O + 4 H(+)(in) = ADP + phosphate + 5 H(+)(out)</text>
        <dbReference type="Rhea" id="RHEA:57720"/>
        <dbReference type="ChEBI" id="CHEBI:15377"/>
        <dbReference type="ChEBI" id="CHEBI:15378"/>
        <dbReference type="ChEBI" id="CHEBI:30616"/>
        <dbReference type="ChEBI" id="CHEBI:43474"/>
        <dbReference type="ChEBI" id="CHEBI:456216"/>
        <dbReference type="EC" id="7.1.2.2"/>
    </reaction>
</comment>
<reference evidence="18" key="2">
    <citation type="journal article" date="2001" name="J. Bacteriol.">
        <title>Degenerative minimalism in the genome of a psyllid endosymbiont.</title>
        <authorList>
            <person name="Clark M.A."/>
            <person name="Baumann L."/>
            <person name="Thao M.L."/>
            <person name="Moran N.A."/>
            <person name="Baumann P."/>
        </authorList>
    </citation>
    <scope>NUCLEOTIDE SEQUENCE</scope>
</reference>
<reference evidence="18" key="1">
    <citation type="journal article" date="2001" name="Curr. Microbiol.">
        <title>Phylogenetic analysis of vertically transmitted psyllid endosymbionts (Candidatus Carsonella ruddii) based on atpAGD and rpoC: comparisons with 16S-23S rDNA-derived phylogeny.</title>
        <authorList>
            <person name="Thao M.L."/>
            <person name="Clark M.A."/>
            <person name="Burckhardt D.H."/>
            <person name="Moran N.A."/>
            <person name="Baumann P."/>
        </authorList>
    </citation>
    <scope>NUCLEOTIDE SEQUENCE</scope>
</reference>
<dbReference type="GO" id="GO:0045259">
    <property type="term" value="C:proton-transporting ATP synthase complex"/>
    <property type="evidence" value="ECO:0007669"/>
    <property type="project" value="UniProtKB-KW"/>
</dbReference>
<keyword evidence="7 15" id="KW-0375">Hydrogen ion transport</keyword>
<evidence type="ECO:0000256" key="2">
    <source>
        <dbReference type="ARBA" id="ARBA00004370"/>
    </source>
</evidence>
<dbReference type="InterPro" id="IPR005294">
    <property type="entry name" value="ATP_synth_F1_asu"/>
</dbReference>
<evidence type="ECO:0000259" key="16">
    <source>
        <dbReference type="Pfam" id="PF00006"/>
    </source>
</evidence>
<evidence type="ECO:0000256" key="5">
    <source>
        <dbReference type="ARBA" id="ARBA00022475"/>
    </source>
</evidence>
<comment type="function">
    <text evidence="1 15">Produces ATP from ADP in the presence of a proton gradient across the membrane. The alpha chain is a regulatory subunit.</text>
</comment>
<proteinExistence type="inferred from homology"/>
<evidence type="ECO:0000256" key="10">
    <source>
        <dbReference type="ARBA" id="ARBA00023065"/>
    </source>
</evidence>
<dbReference type="FunFam" id="3.40.50.300:FF:000002">
    <property type="entry name" value="ATP synthase subunit alpha"/>
    <property type="match status" value="1"/>
</dbReference>
<keyword evidence="9 15" id="KW-1278">Translocase</keyword>
<dbReference type="PROSITE" id="PS00152">
    <property type="entry name" value="ATPASE_ALPHA_BETA"/>
    <property type="match status" value="1"/>
</dbReference>
<keyword evidence="11 15" id="KW-0472">Membrane</keyword>
<dbReference type="InterPro" id="IPR000194">
    <property type="entry name" value="ATPase_F1/V1/A1_a/bsu_nucl-bd"/>
</dbReference>
<dbReference type="Pfam" id="PF00006">
    <property type="entry name" value="ATP-synt_ab"/>
    <property type="match status" value="1"/>
</dbReference>
<keyword evidence="4 15" id="KW-0813">Transport</keyword>
<protein>
    <recommendedName>
        <fullName evidence="15">ATP synthase subunit alpha</fullName>
        <ecNumber evidence="15">7.1.2.2</ecNumber>
    </recommendedName>
    <alternativeName>
        <fullName evidence="15">ATP synthase F1 sector subunit alpha</fullName>
    </alternativeName>
    <alternativeName>
        <fullName evidence="15">F-ATPase subunit alpha</fullName>
    </alternativeName>
</protein>
<dbReference type="SUPFAM" id="SSF52540">
    <property type="entry name" value="P-loop containing nucleoside triphosphate hydrolases"/>
    <property type="match status" value="1"/>
</dbReference>
<evidence type="ECO:0000256" key="14">
    <source>
        <dbReference type="ARBA" id="ARBA00026013"/>
    </source>
</evidence>
<comment type="subcellular location">
    <subcellularLocation>
        <location evidence="15">Cell membrane</location>
        <topology evidence="15">Peripheral membrane protein</topology>
    </subcellularLocation>
    <subcellularLocation>
        <location evidence="2">Membrane</location>
    </subcellularLocation>
</comment>
<evidence type="ECO:0000256" key="7">
    <source>
        <dbReference type="ARBA" id="ARBA00022781"/>
    </source>
</evidence>
<keyword evidence="8 15" id="KW-0067">ATP-binding</keyword>
<dbReference type="EC" id="7.1.2.2" evidence="15"/>
<dbReference type="CDD" id="cd01132">
    <property type="entry name" value="F1-ATPase_alpha_CD"/>
    <property type="match status" value="1"/>
</dbReference>
<dbReference type="GO" id="GO:0005886">
    <property type="term" value="C:plasma membrane"/>
    <property type="evidence" value="ECO:0007669"/>
    <property type="project" value="UniProtKB-SubCell"/>
</dbReference>
<dbReference type="InterPro" id="IPR038376">
    <property type="entry name" value="ATP_synth_asu_C_sf"/>
</dbReference>
<organism evidence="18">
    <name type="scientific">Carsonella ruddii</name>
    <dbReference type="NCBI Taxonomy" id="114186"/>
    <lineage>
        <taxon>Bacteria</taxon>
        <taxon>Pseudomonadati</taxon>
        <taxon>Pseudomonadota</taxon>
        <taxon>Gammaproteobacteria</taxon>
        <taxon>Oceanospirillales</taxon>
        <taxon>Halomonadaceae</taxon>
        <taxon>Zymobacter group</taxon>
        <taxon>Candidatus Carsonella</taxon>
    </lineage>
</organism>
<dbReference type="PANTHER" id="PTHR48082:SF2">
    <property type="entry name" value="ATP SYNTHASE SUBUNIT ALPHA, MITOCHONDRIAL"/>
    <property type="match status" value="1"/>
</dbReference>
<dbReference type="GO" id="GO:0043531">
    <property type="term" value="F:ADP binding"/>
    <property type="evidence" value="ECO:0007669"/>
    <property type="project" value="TreeGrafter"/>
</dbReference>
<comment type="subunit">
    <text evidence="14">F-type ATPases have 2 components, CF(1) - the catalytic core - and CF(0) - the membrane proton channel. CF(1) has five subunits: alpha(3), beta(3), gamma(1), delta(1), epsilon(1). CF(0) has four main subunits: a(1), b(1), b'(1) and c(9-12).</text>
</comment>
<evidence type="ECO:0000259" key="17">
    <source>
        <dbReference type="Pfam" id="PF00306"/>
    </source>
</evidence>
<dbReference type="InterPro" id="IPR036121">
    <property type="entry name" value="ATPase_F1/V1/A1_a/bsu_N_sf"/>
</dbReference>
<keyword evidence="6 15" id="KW-0547">Nucleotide-binding</keyword>
<dbReference type="HAMAP" id="MF_01346">
    <property type="entry name" value="ATP_synth_alpha_bact"/>
    <property type="match status" value="1"/>
</dbReference>
<evidence type="ECO:0000256" key="4">
    <source>
        <dbReference type="ARBA" id="ARBA00022448"/>
    </source>
</evidence>
<evidence type="ECO:0000256" key="15">
    <source>
        <dbReference type="HAMAP-Rule" id="MF_01346"/>
    </source>
</evidence>
<evidence type="ECO:0000256" key="12">
    <source>
        <dbReference type="ARBA" id="ARBA00023196"/>
    </source>
</evidence>
<dbReference type="Gene3D" id="2.40.30.20">
    <property type="match status" value="1"/>
</dbReference>
<dbReference type="CDD" id="cd18113">
    <property type="entry name" value="ATP-synt_F1_alpha_C"/>
    <property type="match status" value="1"/>
</dbReference>
<evidence type="ECO:0000256" key="6">
    <source>
        <dbReference type="ARBA" id="ARBA00022741"/>
    </source>
</evidence>
<dbReference type="NCBIfam" id="NF009884">
    <property type="entry name" value="PRK13343.1"/>
    <property type="match status" value="1"/>
</dbReference>
<feature type="domain" description="ATPase F1/V1/A1 complex alpha/beta subunit nucleotide-binding" evidence="16">
    <location>
        <begin position="125"/>
        <end position="348"/>
    </location>
</feature>
<dbReference type="SMR" id="Q9AHX2"/>
<name>Q9AHX2_CARRU</name>
<evidence type="ECO:0000256" key="8">
    <source>
        <dbReference type="ARBA" id="ARBA00022840"/>
    </source>
</evidence>
<dbReference type="NCBIfam" id="TIGR00962">
    <property type="entry name" value="atpA"/>
    <property type="match status" value="1"/>
</dbReference>
<accession>Q9AHX2</accession>
<dbReference type="SUPFAM" id="SSF47917">
    <property type="entry name" value="C-terminal domain of alpha and beta subunits of F1 ATP synthase"/>
    <property type="match status" value="1"/>
</dbReference>
<dbReference type="InterPro" id="IPR020003">
    <property type="entry name" value="ATPase_a/bsu_AS"/>
</dbReference>
<keyword evidence="13 15" id="KW-0066">ATP synthesis</keyword>
<evidence type="ECO:0000256" key="9">
    <source>
        <dbReference type="ARBA" id="ARBA00022967"/>
    </source>
</evidence>
<keyword evidence="5 15" id="KW-1003">Cell membrane</keyword>
<dbReference type="GO" id="GO:0046933">
    <property type="term" value="F:proton-transporting ATP synthase activity, rotational mechanism"/>
    <property type="evidence" value="ECO:0007669"/>
    <property type="project" value="UniProtKB-UniRule"/>
</dbReference>
<dbReference type="InterPro" id="IPR023366">
    <property type="entry name" value="ATP_synth_asu-like_sf"/>
</dbReference>
<feature type="site" description="Required for activity" evidence="15">
    <location>
        <position position="346"/>
    </location>
</feature>
<dbReference type="SUPFAM" id="SSF50615">
    <property type="entry name" value="N-terminal domain of alpha and beta subunits of F1 ATP synthase"/>
    <property type="match status" value="1"/>
</dbReference>
<keyword evidence="12 15" id="KW-0139">CF(1)</keyword>
<feature type="binding site" evidence="15">
    <location>
        <begin position="145"/>
        <end position="152"/>
    </location>
    <ligand>
        <name>ATP</name>
        <dbReference type="ChEBI" id="CHEBI:30616"/>
    </ligand>
</feature>
<dbReference type="InterPro" id="IPR027417">
    <property type="entry name" value="P-loop_NTPase"/>
</dbReference>
<dbReference type="Pfam" id="PF00306">
    <property type="entry name" value="ATP-synt_ab_C"/>
    <property type="match status" value="1"/>
</dbReference>
<evidence type="ECO:0000256" key="1">
    <source>
        <dbReference type="ARBA" id="ARBA00003784"/>
    </source>
</evidence>
<dbReference type="PANTHER" id="PTHR48082">
    <property type="entry name" value="ATP SYNTHASE SUBUNIT ALPHA, MITOCHONDRIAL"/>
    <property type="match status" value="1"/>
</dbReference>
<sequence>MLNEGIINKIYDSVVEVLGLKNAKYGEMILFSKNIKGIVFSLNKKNVNIIILNNYNELTQGEKCYCTNKIFEVPVGKQLIGRIINSRGETLDLLPEIKINEFSPIEKIAPGVMDRETVNEPLLTGIKSIDSMIPIGKGQRELIIGDRQTGKTTICIDTIINQKNKNIICVYVCIGQKISSLINIINKLKKFNCLEYTIIVASTASDSAAEQYIAPYTGSTISEYFRDKGQDCLIVYDDLTKHAWAYRQISLLLRRPPGREAYPGDVFYLHSRLLERSSKVNKFFVNKKSNILKAGSLTAFPIIETLEGDVTSFIPTNVISITDGQIFLDTNLFNSGIRPSINVGLSVSRVGGAAQYKIIKKLSGDIRIMLAQYRELEAFSKFSSDLDSETKNQLIIGEKITILMKQNIHDVYDIFELILILLIIKHDFFRLIPINQVEYFENKIINYLRKIKFKNQIEIDNKNLENCLNELISFFISNSIL</sequence>
<dbReference type="InterPro" id="IPR000793">
    <property type="entry name" value="ATP_synth_asu_C"/>
</dbReference>
<dbReference type="EMBL" id="AF291051">
    <property type="protein sequence ID" value="AAK17109.1"/>
    <property type="molecule type" value="Genomic_DNA"/>
</dbReference>
<dbReference type="Gene3D" id="1.20.150.20">
    <property type="entry name" value="ATP synthase alpha/beta chain, C-terminal domain"/>
    <property type="match status" value="1"/>
</dbReference>
<keyword evidence="10 15" id="KW-0406">Ion transport</keyword>
<feature type="domain" description="ATP synthase alpha subunit C-terminal" evidence="17">
    <location>
        <begin position="355"/>
        <end position="465"/>
    </location>
</feature>
<evidence type="ECO:0000256" key="3">
    <source>
        <dbReference type="ARBA" id="ARBA00008936"/>
    </source>
</evidence>
<evidence type="ECO:0000256" key="11">
    <source>
        <dbReference type="ARBA" id="ARBA00023136"/>
    </source>
</evidence>
<evidence type="ECO:0000256" key="13">
    <source>
        <dbReference type="ARBA" id="ARBA00023310"/>
    </source>
</evidence>
<evidence type="ECO:0000313" key="18">
    <source>
        <dbReference type="EMBL" id="AAK17109.1"/>
    </source>
</evidence>
<comment type="similarity">
    <text evidence="3 15">Belongs to the ATPase alpha/beta chains family.</text>
</comment>
<gene>
    <name evidence="15 18" type="primary">atpA</name>
</gene>